<accession>A0A0D9NJ18</accession>
<gene>
    <name evidence="6" type="ORF">H634G_11018</name>
</gene>
<evidence type="ECO:0000313" key="7">
    <source>
        <dbReference type="Proteomes" id="UP000054544"/>
    </source>
</evidence>
<evidence type="ECO:0000259" key="5">
    <source>
        <dbReference type="PROSITE" id="PS50865"/>
    </source>
</evidence>
<feature type="domain" description="MYND-type" evidence="5">
    <location>
        <begin position="141"/>
        <end position="185"/>
    </location>
</feature>
<keyword evidence="7" id="KW-1185">Reference proteome</keyword>
<dbReference type="SUPFAM" id="SSF144232">
    <property type="entry name" value="HIT/MYND zinc finger-like"/>
    <property type="match status" value="1"/>
</dbReference>
<protein>
    <recommendedName>
        <fullName evidence="5">MYND-type domain-containing protein</fullName>
    </recommendedName>
</protein>
<dbReference type="Pfam" id="PF01753">
    <property type="entry name" value="zf-MYND"/>
    <property type="match status" value="1"/>
</dbReference>
<dbReference type="AlphaFoldDB" id="A0A0D9NJ18"/>
<keyword evidence="3" id="KW-0862">Zinc</keyword>
<dbReference type="EMBL" id="KE384784">
    <property type="protein sequence ID" value="KJK73718.1"/>
    <property type="molecule type" value="Genomic_DNA"/>
</dbReference>
<proteinExistence type="predicted"/>
<keyword evidence="1" id="KW-0479">Metal-binding</keyword>
<dbReference type="PROSITE" id="PS50865">
    <property type="entry name" value="ZF_MYND_2"/>
    <property type="match status" value="1"/>
</dbReference>
<dbReference type="InterPro" id="IPR002893">
    <property type="entry name" value="Znf_MYND"/>
</dbReference>
<evidence type="ECO:0000256" key="3">
    <source>
        <dbReference type="ARBA" id="ARBA00022833"/>
    </source>
</evidence>
<name>A0A0D9NJ18_METAN</name>
<reference evidence="7" key="1">
    <citation type="journal article" date="2014" name="BMC Genomics">
        <title>The genome sequence of the biocontrol fungus Metarhizium anisopliae and comparative genomics of Metarhizium species.</title>
        <authorList>
            <person name="Pattemore J.A."/>
            <person name="Hane J.K."/>
            <person name="Williams A.H."/>
            <person name="Wilson B.A."/>
            <person name="Stodart B.J."/>
            <person name="Ash G.J."/>
        </authorList>
    </citation>
    <scope>NUCLEOTIDE SEQUENCE [LARGE SCALE GENOMIC DNA]</scope>
    <source>
        <strain evidence="7">BRIP 53293</strain>
    </source>
</reference>
<evidence type="ECO:0000256" key="2">
    <source>
        <dbReference type="ARBA" id="ARBA00022771"/>
    </source>
</evidence>
<evidence type="ECO:0000256" key="1">
    <source>
        <dbReference type="ARBA" id="ARBA00022723"/>
    </source>
</evidence>
<dbReference type="PROSITE" id="PS01360">
    <property type="entry name" value="ZF_MYND_1"/>
    <property type="match status" value="1"/>
</dbReference>
<dbReference type="STRING" id="1291518.A0A0D9NJ18"/>
<evidence type="ECO:0000313" key="6">
    <source>
        <dbReference type="EMBL" id="KJK73718.1"/>
    </source>
</evidence>
<keyword evidence="2 4" id="KW-0863">Zinc-finger</keyword>
<dbReference type="Gene3D" id="6.10.140.2220">
    <property type="match status" value="1"/>
</dbReference>
<organism evidence="6 7">
    <name type="scientific">Metarhizium anisopliae BRIP 53293</name>
    <dbReference type="NCBI Taxonomy" id="1291518"/>
    <lineage>
        <taxon>Eukaryota</taxon>
        <taxon>Fungi</taxon>
        <taxon>Dikarya</taxon>
        <taxon>Ascomycota</taxon>
        <taxon>Pezizomycotina</taxon>
        <taxon>Sordariomycetes</taxon>
        <taxon>Hypocreomycetidae</taxon>
        <taxon>Hypocreales</taxon>
        <taxon>Clavicipitaceae</taxon>
        <taxon>Metarhizium</taxon>
    </lineage>
</organism>
<dbReference type="GO" id="GO:0008270">
    <property type="term" value="F:zinc ion binding"/>
    <property type="evidence" value="ECO:0007669"/>
    <property type="project" value="UniProtKB-KW"/>
</dbReference>
<dbReference type="Proteomes" id="UP000054544">
    <property type="component" value="Unassembled WGS sequence"/>
</dbReference>
<sequence>MSTLPPLHPFHLTRDDLPCHPPSTKHPLTNPMEMLLCRYPLGYNVQNPNLMLIHSRRNPFDEYLDPLFAVLTAGSSESLIPSNDPLGMTFWMKTYSENEGVLEQLEAQNILRRTGQVKKQGYVMLVAVETVLNRGQWAEVCSGCGRREQLDDEEPRMLRCGRCKERYYCNKECQTEDWPNHKGDCKRLRKVSP</sequence>
<evidence type="ECO:0000256" key="4">
    <source>
        <dbReference type="PROSITE-ProRule" id="PRU00134"/>
    </source>
</evidence>